<organism evidence="3 4">
    <name type="scientific">Lentinula edodes</name>
    <name type="common">Shiitake mushroom</name>
    <name type="synonym">Lentinus edodes</name>
    <dbReference type="NCBI Taxonomy" id="5353"/>
    <lineage>
        <taxon>Eukaryota</taxon>
        <taxon>Fungi</taxon>
        <taxon>Dikarya</taxon>
        <taxon>Basidiomycota</taxon>
        <taxon>Agaricomycotina</taxon>
        <taxon>Agaricomycetes</taxon>
        <taxon>Agaricomycetidae</taxon>
        <taxon>Agaricales</taxon>
        <taxon>Marasmiineae</taxon>
        <taxon>Omphalotaceae</taxon>
        <taxon>Lentinula</taxon>
    </lineage>
</organism>
<dbReference type="GO" id="GO:0006487">
    <property type="term" value="P:protein N-linked glycosylation"/>
    <property type="evidence" value="ECO:0007669"/>
    <property type="project" value="TreeGrafter"/>
</dbReference>
<keyword evidence="4" id="KW-1185">Reference proteome</keyword>
<feature type="transmembrane region" description="Helical" evidence="2">
    <location>
        <begin position="203"/>
        <end position="223"/>
    </location>
</feature>
<dbReference type="Gene3D" id="3.40.50.11350">
    <property type="match status" value="1"/>
</dbReference>
<evidence type="ECO:0000313" key="4">
    <source>
        <dbReference type="Proteomes" id="UP000188533"/>
    </source>
</evidence>
<dbReference type="PANTHER" id="PTHR13132">
    <property type="entry name" value="ALPHA- 1,6 -FUCOSYLTRANSFERASE"/>
    <property type="match status" value="1"/>
</dbReference>
<evidence type="ECO:0000256" key="2">
    <source>
        <dbReference type="SAM" id="Phobius"/>
    </source>
</evidence>
<dbReference type="EMBL" id="BDGU01000140">
    <property type="protein sequence ID" value="GAW03284.1"/>
    <property type="molecule type" value="Genomic_DNA"/>
</dbReference>
<dbReference type="Proteomes" id="UP000188533">
    <property type="component" value="Unassembled WGS sequence"/>
</dbReference>
<feature type="region of interest" description="Disordered" evidence="1">
    <location>
        <begin position="144"/>
        <end position="173"/>
    </location>
</feature>
<evidence type="ECO:0000313" key="3">
    <source>
        <dbReference type="EMBL" id="GAW03284.1"/>
    </source>
</evidence>
<reference evidence="3 4" key="2">
    <citation type="submission" date="2017-02" db="EMBL/GenBank/DDBJ databases">
        <title>A genome survey and senescence transcriptome analysis in Lentinula edodes.</title>
        <authorList>
            <person name="Sakamoto Y."/>
            <person name="Nakade K."/>
            <person name="Sato S."/>
            <person name="Yoshida Y."/>
            <person name="Miyazaki K."/>
            <person name="Natsume S."/>
            <person name="Konno N."/>
        </authorList>
    </citation>
    <scope>NUCLEOTIDE SEQUENCE [LARGE SCALE GENOMIC DNA]</scope>
    <source>
        <strain evidence="3 4">NBRC 111202</strain>
    </source>
</reference>
<proteinExistence type="predicted"/>
<comment type="caution">
    <text evidence="3">The sequence shown here is derived from an EMBL/GenBank/DDBJ whole genome shotgun (WGS) entry which is preliminary data.</text>
</comment>
<dbReference type="PANTHER" id="PTHR13132:SF29">
    <property type="entry name" value="ALPHA-(1,6)-FUCOSYLTRANSFERASE"/>
    <property type="match status" value="1"/>
</dbReference>
<sequence length="667" mass="73940">MKNEGIVACGLLFTAVENIESCGVQVRKAISYPRGFDSDDTEATLPPITVLSFLLVDLDALPVISTANVAPQQRAWMWKALDSRLAVEIVEKILEMTFDCFPRPLTDIGCLNVQDLSQTSTIRETFHLLAHLLLQHQLTSTSPELAGRNRQHDDDDEEEVQSSAAPLLRSSVDNDNNDGLWQKDVQSFLGLDKVSPDMIAERLPVVAGCLIAGLLLFFALVAFRSPGTLEYYIGATVPSEANSTTSPTSVSPVDPSLLISYANYTSFPLLPTEYVSECYKIHPEGRMKPMKYWGEDGVPTKDVAHHEPPEGTCSSTITYMLDGRIGLASDLALIAQIAALARERNRTFLVDDTYWNRGKWTDHFQDVRLTQPGPEPGCLPPPSEELVACPRQVKHWVVNSHTAKFHLSHGFEDQYEDAYARNLNRLKPIFLRASESLTQTIRPSEKNAELIAETRKELGTKISSNYIGVHIRRGDHKAKFTKGPEEYVPIENFVNEVKGIKERFFAEGDTTMVYVASDDPYAIESFEKLISESLSPSRGSVQTFSLHASSSPSLRALASPKAYVQAEFNALHEDKVMLTRGVIVDMALVSGLWMEDGDDNGKMKPDAVVCTIGSSICLLSALPLSWSPAFGDMDPKGLGYPVRDKQRWLDVDQKGVIVPAWKGFQIF</sequence>
<keyword evidence="2" id="KW-0812">Transmembrane</keyword>
<dbReference type="GO" id="GO:0046921">
    <property type="term" value="F:alpha-(1-&gt;6)-fucosyltransferase activity"/>
    <property type="evidence" value="ECO:0007669"/>
    <property type="project" value="TreeGrafter"/>
</dbReference>
<dbReference type="AlphaFoldDB" id="A0A1Q3E896"/>
<accession>A0A1Q3E896</accession>
<gene>
    <name evidence="3" type="ORF">LENED_004997</name>
</gene>
<keyword evidence="2" id="KW-0472">Membrane</keyword>
<protein>
    <submittedName>
        <fullName evidence="3">Uncharacterized protein</fullName>
    </submittedName>
</protein>
<name>A0A1Q3E896_LENED</name>
<evidence type="ECO:0000256" key="1">
    <source>
        <dbReference type="SAM" id="MobiDB-lite"/>
    </source>
</evidence>
<keyword evidence="2" id="KW-1133">Transmembrane helix</keyword>
<reference evidence="3 4" key="1">
    <citation type="submission" date="2016-08" db="EMBL/GenBank/DDBJ databases">
        <authorList>
            <consortium name="Lentinula edodes genome sequencing consortium"/>
            <person name="Sakamoto Y."/>
            <person name="Nakade K."/>
            <person name="Sato S."/>
            <person name="Yoshida Y."/>
            <person name="Miyazaki K."/>
            <person name="Natsume S."/>
            <person name="Konno N."/>
        </authorList>
    </citation>
    <scope>NUCLEOTIDE SEQUENCE [LARGE SCALE GENOMIC DNA]</scope>
    <source>
        <strain evidence="3 4">NBRC 111202</strain>
    </source>
</reference>